<keyword evidence="4" id="KW-0804">Transcription</keyword>
<keyword evidence="3" id="KW-0238">DNA-binding</keyword>
<dbReference type="PANTHER" id="PTHR31221">
    <property type="entry name" value="WRKY TRANSCRIPTION FACTOR PROTEIN 1-RELATED"/>
    <property type="match status" value="1"/>
</dbReference>
<dbReference type="Gene3D" id="2.20.25.80">
    <property type="entry name" value="WRKY domain"/>
    <property type="match status" value="1"/>
</dbReference>
<dbReference type="InterPro" id="IPR036576">
    <property type="entry name" value="WRKY_dom_sf"/>
</dbReference>
<comment type="subcellular location">
    <subcellularLocation>
        <location evidence="1">Nucleus</location>
    </subcellularLocation>
</comment>
<keyword evidence="2" id="KW-0805">Transcription regulation</keyword>
<evidence type="ECO:0000256" key="4">
    <source>
        <dbReference type="ARBA" id="ARBA00023163"/>
    </source>
</evidence>
<dbReference type="InterPro" id="IPR003657">
    <property type="entry name" value="WRKY_dom"/>
</dbReference>
<dbReference type="AlphaFoldDB" id="A0AAV7F4A2"/>
<feature type="domain" description="WRKY" evidence="6">
    <location>
        <begin position="120"/>
        <end position="185"/>
    </location>
</feature>
<evidence type="ECO:0000313" key="7">
    <source>
        <dbReference type="EMBL" id="KAG9454651.1"/>
    </source>
</evidence>
<keyword evidence="8" id="KW-1185">Reference proteome</keyword>
<dbReference type="EMBL" id="JAINDJ010000003">
    <property type="protein sequence ID" value="KAG9454651.1"/>
    <property type="molecule type" value="Genomic_DNA"/>
</dbReference>
<accession>A0AAV7F4A2</accession>
<reference evidence="7 8" key="1">
    <citation type="submission" date="2021-07" db="EMBL/GenBank/DDBJ databases">
        <title>The Aristolochia fimbriata genome: insights into angiosperm evolution, floral development and chemical biosynthesis.</title>
        <authorList>
            <person name="Jiao Y."/>
        </authorList>
    </citation>
    <scope>NUCLEOTIDE SEQUENCE [LARGE SCALE GENOMIC DNA]</scope>
    <source>
        <strain evidence="7">IBCAS-2021</strain>
        <tissue evidence="7">Leaf</tissue>
    </source>
</reference>
<dbReference type="GO" id="GO:0043565">
    <property type="term" value="F:sequence-specific DNA binding"/>
    <property type="evidence" value="ECO:0007669"/>
    <property type="project" value="InterPro"/>
</dbReference>
<sequence>MAAAEEPPANWASGSEDELVRELLDDETPLFLLPGDDYPFLGSEYSGSLSTIDVPPAINRSTLNLYSGPTLEDIESALSTTKQSLGLTEELGTSRTSTVSLIEKGFNKVDNKYTLKIKSSGSTMADDGYKWRKYGQKSIKNSPNPRSYYRCTNPRCSAKKQVEKSKDEADTLIVTYEGLHLHFAYSHFLRSRPVMSFVPELIQPKKRLKLPSDPANPDQGHQEVLQITTSTTSTCRDDHEEEPAAVVAGAGELGAEDAVSNMGTSFQAQGLLEDIVPLFVRNPLNLSAALSNNETCLLSSSPPSSSSTSSVCWSPPSPYVDVGILSGIL</sequence>
<name>A0AAV7F4A2_ARIFI</name>
<dbReference type="InterPro" id="IPR044810">
    <property type="entry name" value="WRKY_plant"/>
</dbReference>
<keyword evidence="5" id="KW-0539">Nucleus</keyword>
<dbReference type="SUPFAM" id="SSF118290">
    <property type="entry name" value="WRKY DNA-binding domain"/>
    <property type="match status" value="1"/>
</dbReference>
<evidence type="ECO:0000256" key="2">
    <source>
        <dbReference type="ARBA" id="ARBA00023015"/>
    </source>
</evidence>
<evidence type="ECO:0000256" key="5">
    <source>
        <dbReference type="ARBA" id="ARBA00023242"/>
    </source>
</evidence>
<evidence type="ECO:0000256" key="1">
    <source>
        <dbReference type="ARBA" id="ARBA00004123"/>
    </source>
</evidence>
<protein>
    <recommendedName>
        <fullName evidence="6">WRKY domain-containing protein</fullName>
    </recommendedName>
</protein>
<evidence type="ECO:0000259" key="6">
    <source>
        <dbReference type="PROSITE" id="PS50811"/>
    </source>
</evidence>
<proteinExistence type="predicted"/>
<dbReference type="Proteomes" id="UP000825729">
    <property type="component" value="Unassembled WGS sequence"/>
</dbReference>
<dbReference type="GO" id="GO:0003700">
    <property type="term" value="F:DNA-binding transcription factor activity"/>
    <property type="evidence" value="ECO:0007669"/>
    <property type="project" value="InterPro"/>
</dbReference>
<dbReference type="GO" id="GO:0005634">
    <property type="term" value="C:nucleus"/>
    <property type="evidence" value="ECO:0007669"/>
    <property type="project" value="UniProtKB-SubCell"/>
</dbReference>
<dbReference type="Pfam" id="PF03106">
    <property type="entry name" value="WRKY"/>
    <property type="match status" value="1"/>
</dbReference>
<organism evidence="7 8">
    <name type="scientific">Aristolochia fimbriata</name>
    <name type="common">White veined hardy Dutchman's pipe vine</name>
    <dbReference type="NCBI Taxonomy" id="158543"/>
    <lineage>
        <taxon>Eukaryota</taxon>
        <taxon>Viridiplantae</taxon>
        <taxon>Streptophyta</taxon>
        <taxon>Embryophyta</taxon>
        <taxon>Tracheophyta</taxon>
        <taxon>Spermatophyta</taxon>
        <taxon>Magnoliopsida</taxon>
        <taxon>Magnoliidae</taxon>
        <taxon>Piperales</taxon>
        <taxon>Aristolochiaceae</taxon>
        <taxon>Aristolochia</taxon>
    </lineage>
</organism>
<dbReference type="PROSITE" id="PS50811">
    <property type="entry name" value="WRKY"/>
    <property type="match status" value="1"/>
</dbReference>
<evidence type="ECO:0000313" key="8">
    <source>
        <dbReference type="Proteomes" id="UP000825729"/>
    </source>
</evidence>
<comment type="caution">
    <text evidence="7">The sequence shown here is derived from an EMBL/GenBank/DDBJ whole genome shotgun (WGS) entry which is preliminary data.</text>
</comment>
<gene>
    <name evidence="7" type="ORF">H6P81_007555</name>
</gene>
<dbReference type="PANTHER" id="PTHR31221:SF42">
    <property type="entry name" value="WRKY TRANSCRIPTION FACTOR 49-RELATED"/>
    <property type="match status" value="1"/>
</dbReference>
<dbReference type="SMART" id="SM00774">
    <property type="entry name" value="WRKY"/>
    <property type="match status" value="1"/>
</dbReference>
<evidence type="ECO:0000256" key="3">
    <source>
        <dbReference type="ARBA" id="ARBA00023125"/>
    </source>
</evidence>